<evidence type="ECO:0000256" key="8">
    <source>
        <dbReference type="PROSITE-ProRule" id="PRU00169"/>
    </source>
</evidence>
<dbReference type="InterPro" id="IPR013655">
    <property type="entry name" value="PAS_fold_3"/>
</dbReference>
<dbReference type="PANTHER" id="PTHR43547:SF2">
    <property type="entry name" value="HYBRID SIGNAL TRANSDUCTION HISTIDINE KINASE C"/>
    <property type="match status" value="1"/>
</dbReference>
<dbReference type="InterPro" id="IPR036513">
    <property type="entry name" value="STAS_dom_sf"/>
</dbReference>
<dbReference type="Pfam" id="PF08447">
    <property type="entry name" value="PAS_3"/>
    <property type="match status" value="1"/>
</dbReference>
<dbReference type="CDD" id="cd07043">
    <property type="entry name" value="STAS_anti-anti-sigma_factors"/>
    <property type="match status" value="1"/>
</dbReference>
<evidence type="ECO:0000256" key="1">
    <source>
        <dbReference type="ARBA" id="ARBA00000085"/>
    </source>
</evidence>
<evidence type="ECO:0000256" key="5">
    <source>
        <dbReference type="ARBA" id="ARBA00022679"/>
    </source>
</evidence>
<sequence>MTDPDGPGVRRLLATADPADSPLGAPGGWPAELTSAVALMLASPHPLALFWGREHCVVYNDAFAGVLGHRHPWAFGRPGAQVWPEVWDRIGPALRHVVDTGEAVQHTDDRLVLDRPGGPRETFWRYAFSPVRAADGSVAGVFDVMSESTAQVVAARRTALLGRLARLVREAGPADPAAAHVAAALVDSPDVPFALLGGVGAPVAVGVDPTPELVALLDREGLVTLPSGGQAWAAGLSGGVRLLLGASSLQPADEEHREFLALVAGHVDAALAAVRAAAEDRERTGKLESRDRSRTEFFTGVSHEFRTPLALIMGPLEQLRGADDPQVRHDADVAHRSAQRMLKLVNTLLDVSRLEEGHPDAGFTPVDLGTLTGELAALFRAPTERAGLRLDVDCPPSERPAWVDQDMWEKIVLNLLSNALKFTFEGGLRVSTRIEDDRFVLRIADTGTGVPAAELPRLFDRFHRVRAARARSHEGSGIGLALVRQLVEVHGGTVDAASTPGVGSTFTVRLPLGFSHLPVEGITLGRPAVTPHPRPETFEPFVAEALRWTPARPEDRGTPRLPESVDPPQGRVLVVEDDPDMREHLHRLLSENWSVHAVASGTEALDVARSDPPDLVVADVMMPELDGIGLLRALRADARTAGLPVVLLSARAGEEAAVEGLAAGADDYLVKPFSARELLARVANHLHLGRVRRAAELRFRAMANSTPALIWVDDAGGHRVFVNRGWLDFTGARDAVGELGLDWRERIHPDDRERYRSVVEAATRAGAPFEVEYRLRGGDGRFRWVLDRGAPVGAAGSTDGGPAGRRVGYVGGCLDIDARHTEQRRHQLYAVVGDALDREISQSARLEAFARTVVDQGLGDIVRVFTDDGAGPALRIVAATDPDVERELRTLPGLPVLHQLADVDDPVLLPPEELAAAFGETPPEDQDVWRRSRAHSALFVPLRARGGMLGMFAVARTGASPVLDESDAVLFTEIARRAAVAVDNARLLEQERASSTQLGLLHRATAEMSAAATPAEVARTATSHLVALLGSAVAGVWQTRGQDLQLLALQGWQGEPPAELSTVSLDGDHPARTALRTRQALWFEDAEGLRSEHPPAAQWLSTFGIEAAFWVPLVAGDRDLGMIAVGFAGPRALTDSDREATLAVAELAAQALDRSLLLVAETEGRRLAERLGAVATALSRATDLESVADVILAHARSAIGAEAVVVLLVDDEGLLHTLAADGWADQDTGRIVEHGLRVTSDHPLGQVVRSAEPIWAADGQPTPYPVRTAVPLLVAGRAIGVIGLGFGRDPAFGPDERGLVLTLASQCAQAVQRARLHQAEHEVAVTLQRSLLPQELPQLERLAVATRYNPGTEGTEAGGDWFDVLDLADGRVALVVGDVVGRGPSAAAVMGQLRSALAANLVNGQPPATALEQLDLFARRVTGARASTVACAVVDTASGELRYACAGHPAPLVAGPDGVRLLDGGRGTPLGVAGRPPFAEADGRIEPGETILLCSDGLFERRTEVIDDGMDRLATTFGALAGHRPSDMVDVLLERMLDAEGAPDDTVVVLARRVPEPLTRSMPADAECLAPMRRAIAEWAARCGLGEDGTTDLQLAVGEAVTNAVEHAYTNGDRPPADAVELSLELQPEGSVAVRVVDHGLWRPPPADPGYRGRGLALIRELAEDVEVLPADDGTEVWFRLPALPVEVVPRLPGGAADRPAEPARTDGGPAVTRLRRWADQHTVRVHVEGDLDLAGVAAVRTDLLAELDRGGPLTLTLAADSYVSSSGIALLSELAQRARSGGTELSVVTPSDSPARRILVLAGLDTLIGAVPDP</sequence>
<dbReference type="InterPro" id="IPR029016">
    <property type="entry name" value="GAF-like_dom_sf"/>
</dbReference>
<dbReference type="Pfam" id="PF02518">
    <property type="entry name" value="HATPase_c"/>
    <property type="match status" value="1"/>
</dbReference>
<accession>A0A9W6NYT7</accession>
<dbReference type="SMART" id="SM00091">
    <property type="entry name" value="PAS"/>
    <property type="match status" value="1"/>
</dbReference>
<evidence type="ECO:0000313" key="14">
    <source>
        <dbReference type="Proteomes" id="UP001143463"/>
    </source>
</evidence>
<dbReference type="PANTHER" id="PTHR43547">
    <property type="entry name" value="TWO-COMPONENT HISTIDINE KINASE"/>
    <property type="match status" value="1"/>
</dbReference>
<evidence type="ECO:0000256" key="3">
    <source>
        <dbReference type="ARBA" id="ARBA00012438"/>
    </source>
</evidence>
<dbReference type="PROSITE" id="PS50109">
    <property type="entry name" value="HIS_KIN"/>
    <property type="match status" value="1"/>
</dbReference>
<comment type="caution">
    <text evidence="13">The sequence shown here is derived from an EMBL/GenBank/DDBJ whole genome shotgun (WGS) entry which is preliminary data.</text>
</comment>
<dbReference type="InterPro" id="IPR011006">
    <property type="entry name" value="CheY-like_superfamily"/>
</dbReference>
<dbReference type="GO" id="GO:0005886">
    <property type="term" value="C:plasma membrane"/>
    <property type="evidence" value="ECO:0007669"/>
    <property type="project" value="UniProtKB-SubCell"/>
</dbReference>
<dbReference type="NCBIfam" id="TIGR00229">
    <property type="entry name" value="sensory_box"/>
    <property type="match status" value="1"/>
</dbReference>
<feature type="modified residue" description="4-aspartylphosphate" evidence="8">
    <location>
        <position position="619"/>
    </location>
</feature>
<comment type="subcellular location">
    <subcellularLocation>
        <location evidence="2">Cell membrane</location>
    </subcellularLocation>
</comment>
<dbReference type="SUPFAM" id="SSF81606">
    <property type="entry name" value="PP2C-like"/>
    <property type="match status" value="1"/>
</dbReference>
<dbReference type="Gene3D" id="3.40.50.2300">
    <property type="match status" value="1"/>
</dbReference>
<dbReference type="Gene3D" id="1.10.287.130">
    <property type="match status" value="1"/>
</dbReference>
<dbReference type="Pfam" id="PF01740">
    <property type="entry name" value="STAS"/>
    <property type="match status" value="1"/>
</dbReference>
<dbReference type="Gene3D" id="3.30.450.20">
    <property type="entry name" value="PAS domain"/>
    <property type="match status" value="2"/>
</dbReference>
<dbReference type="SMART" id="SM00387">
    <property type="entry name" value="HATPase_c"/>
    <property type="match status" value="2"/>
</dbReference>
<dbReference type="SMART" id="SM00388">
    <property type="entry name" value="HisKA"/>
    <property type="match status" value="1"/>
</dbReference>
<dbReference type="SUPFAM" id="SSF47384">
    <property type="entry name" value="Homodimeric domain of signal transducing histidine kinase"/>
    <property type="match status" value="1"/>
</dbReference>
<dbReference type="Pfam" id="PF07228">
    <property type="entry name" value="SpoIIE"/>
    <property type="match status" value="1"/>
</dbReference>
<evidence type="ECO:0000256" key="4">
    <source>
        <dbReference type="ARBA" id="ARBA00022553"/>
    </source>
</evidence>
<keyword evidence="14" id="KW-1185">Reference proteome</keyword>
<dbReference type="Pfam" id="PF13185">
    <property type="entry name" value="GAF_2"/>
    <property type="match status" value="2"/>
</dbReference>
<dbReference type="InterPro" id="IPR035965">
    <property type="entry name" value="PAS-like_dom_sf"/>
</dbReference>
<name>A0A9W6NYT7_9PSEU</name>
<dbReference type="EC" id="2.7.13.3" evidence="3"/>
<keyword evidence="4 8" id="KW-0597">Phosphoprotein</keyword>
<dbReference type="InterPro" id="IPR036097">
    <property type="entry name" value="HisK_dim/P_sf"/>
</dbReference>
<dbReference type="SMART" id="SM00065">
    <property type="entry name" value="GAF"/>
    <property type="match status" value="3"/>
</dbReference>
<dbReference type="Pfam" id="PF00072">
    <property type="entry name" value="Response_reg"/>
    <property type="match status" value="1"/>
</dbReference>
<evidence type="ECO:0000256" key="9">
    <source>
        <dbReference type="SAM" id="MobiDB-lite"/>
    </source>
</evidence>
<dbReference type="Gene3D" id="3.30.750.24">
    <property type="entry name" value="STAS domain"/>
    <property type="match status" value="1"/>
</dbReference>
<dbReference type="Pfam" id="PF08448">
    <property type="entry name" value="PAS_4"/>
    <property type="match status" value="1"/>
</dbReference>
<dbReference type="Proteomes" id="UP001143463">
    <property type="component" value="Unassembled WGS sequence"/>
</dbReference>
<evidence type="ECO:0000256" key="7">
    <source>
        <dbReference type="ARBA" id="ARBA00023012"/>
    </source>
</evidence>
<dbReference type="Gene3D" id="3.30.565.10">
    <property type="entry name" value="Histidine kinase-like ATPase, C-terminal domain"/>
    <property type="match status" value="2"/>
</dbReference>
<dbReference type="PROSITE" id="PS50110">
    <property type="entry name" value="RESPONSE_REGULATORY"/>
    <property type="match status" value="1"/>
</dbReference>
<reference evidence="13" key="2">
    <citation type="submission" date="2023-01" db="EMBL/GenBank/DDBJ databases">
        <authorList>
            <person name="Sun Q."/>
            <person name="Evtushenko L."/>
        </authorList>
    </citation>
    <scope>NUCLEOTIDE SEQUENCE</scope>
    <source>
        <strain evidence="13">VKM Ac-1069</strain>
    </source>
</reference>
<evidence type="ECO:0000259" key="12">
    <source>
        <dbReference type="PROSITE" id="PS50801"/>
    </source>
</evidence>
<evidence type="ECO:0000259" key="10">
    <source>
        <dbReference type="PROSITE" id="PS50109"/>
    </source>
</evidence>
<dbReference type="InterPro" id="IPR000014">
    <property type="entry name" value="PAS"/>
</dbReference>
<reference evidence="13" key="1">
    <citation type="journal article" date="2014" name="Int. J. Syst. Evol. Microbiol.">
        <title>Complete genome sequence of Corynebacterium casei LMG S-19264T (=DSM 44701T), isolated from a smear-ripened cheese.</title>
        <authorList>
            <consortium name="US DOE Joint Genome Institute (JGI-PGF)"/>
            <person name="Walter F."/>
            <person name="Albersmeier A."/>
            <person name="Kalinowski J."/>
            <person name="Ruckert C."/>
        </authorList>
    </citation>
    <scope>NUCLEOTIDE SEQUENCE</scope>
    <source>
        <strain evidence="13">VKM Ac-1069</strain>
    </source>
</reference>
<dbReference type="SUPFAM" id="SSF55874">
    <property type="entry name" value="ATPase domain of HSP90 chaperone/DNA topoisomerase II/histidine kinase"/>
    <property type="match status" value="2"/>
</dbReference>
<dbReference type="InterPro" id="IPR013656">
    <property type="entry name" value="PAS_4"/>
</dbReference>
<dbReference type="CDD" id="cd00130">
    <property type="entry name" value="PAS"/>
    <property type="match status" value="1"/>
</dbReference>
<gene>
    <name evidence="13" type="ORF">GCM10017577_60240</name>
</gene>
<organism evidence="13 14">
    <name type="scientific">Pseudonocardia halophobica</name>
    <dbReference type="NCBI Taxonomy" id="29401"/>
    <lineage>
        <taxon>Bacteria</taxon>
        <taxon>Bacillati</taxon>
        <taxon>Actinomycetota</taxon>
        <taxon>Actinomycetes</taxon>
        <taxon>Pseudonocardiales</taxon>
        <taxon>Pseudonocardiaceae</taxon>
        <taxon>Pseudonocardia</taxon>
    </lineage>
</organism>
<dbReference type="Gene3D" id="3.60.40.10">
    <property type="entry name" value="PPM-type phosphatase domain"/>
    <property type="match status" value="1"/>
</dbReference>
<evidence type="ECO:0000256" key="6">
    <source>
        <dbReference type="ARBA" id="ARBA00022777"/>
    </source>
</evidence>
<dbReference type="PRINTS" id="PR00344">
    <property type="entry name" value="BCTRLSENSOR"/>
</dbReference>
<dbReference type="Pfam" id="PF13492">
    <property type="entry name" value="GAF_3"/>
    <property type="match status" value="1"/>
</dbReference>
<dbReference type="SUPFAM" id="SSF55781">
    <property type="entry name" value="GAF domain-like"/>
    <property type="match status" value="3"/>
</dbReference>
<feature type="domain" description="STAS" evidence="12">
    <location>
        <begin position="1726"/>
        <end position="1815"/>
    </location>
</feature>
<dbReference type="CDD" id="cd00082">
    <property type="entry name" value="HisKA"/>
    <property type="match status" value="1"/>
</dbReference>
<dbReference type="Gene3D" id="3.30.450.40">
    <property type="match status" value="3"/>
</dbReference>
<keyword evidence="6" id="KW-0418">Kinase</keyword>
<dbReference type="InterPro" id="IPR003594">
    <property type="entry name" value="HATPase_dom"/>
</dbReference>
<dbReference type="InterPro" id="IPR004358">
    <property type="entry name" value="Sig_transdc_His_kin-like_C"/>
</dbReference>
<evidence type="ECO:0000259" key="11">
    <source>
        <dbReference type="PROSITE" id="PS50110"/>
    </source>
</evidence>
<dbReference type="InterPro" id="IPR036457">
    <property type="entry name" value="PPM-type-like_dom_sf"/>
</dbReference>
<dbReference type="InterPro" id="IPR003661">
    <property type="entry name" value="HisK_dim/P_dom"/>
</dbReference>
<dbReference type="InterPro" id="IPR005467">
    <property type="entry name" value="His_kinase_dom"/>
</dbReference>
<dbReference type="GO" id="GO:0000155">
    <property type="term" value="F:phosphorelay sensor kinase activity"/>
    <property type="evidence" value="ECO:0007669"/>
    <property type="project" value="InterPro"/>
</dbReference>
<evidence type="ECO:0000256" key="2">
    <source>
        <dbReference type="ARBA" id="ARBA00004236"/>
    </source>
</evidence>
<dbReference type="InterPro" id="IPR002645">
    <property type="entry name" value="STAS_dom"/>
</dbReference>
<feature type="region of interest" description="Disordered" evidence="9">
    <location>
        <begin position="551"/>
        <end position="570"/>
    </location>
</feature>
<dbReference type="FunFam" id="3.30.565.10:FF:000006">
    <property type="entry name" value="Sensor histidine kinase WalK"/>
    <property type="match status" value="1"/>
</dbReference>
<dbReference type="SUPFAM" id="SSF52172">
    <property type="entry name" value="CheY-like"/>
    <property type="match status" value="1"/>
</dbReference>
<dbReference type="CDD" id="cd16936">
    <property type="entry name" value="HATPase_RsbW-like"/>
    <property type="match status" value="1"/>
</dbReference>
<dbReference type="SMART" id="SM00448">
    <property type="entry name" value="REC"/>
    <property type="match status" value="1"/>
</dbReference>
<evidence type="ECO:0000313" key="13">
    <source>
        <dbReference type="EMBL" id="GLL14875.1"/>
    </source>
</evidence>
<dbReference type="InterPro" id="IPR001932">
    <property type="entry name" value="PPM-type_phosphatase-like_dom"/>
</dbReference>
<feature type="domain" description="Response regulatory" evidence="11">
    <location>
        <begin position="571"/>
        <end position="686"/>
    </location>
</feature>
<dbReference type="SUPFAM" id="SSF52091">
    <property type="entry name" value="SpoIIaa-like"/>
    <property type="match status" value="1"/>
</dbReference>
<protein>
    <recommendedName>
        <fullName evidence="3">histidine kinase</fullName>
        <ecNumber evidence="3">2.7.13.3</ecNumber>
    </recommendedName>
</protein>
<dbReference type="Pfam" id="PF00512">
    <property type="entry name" value="HisKA"/>
    <property type="match status" value="1"/>
</dbReference>
<dbReference type="EMBL" id="BSFQ01000038">
    <property type="protein sequence ID" value="GLL14875.1"/>
    <property type="molecule type" value="Genomic_DNA"/>
</dbReference>
<dbReference type="Pfam" id="PF13581">
    <property type="entry name" value="HATPase_c_2"/>
    <property type="match status" value="1"/>
</dbReference>
<dbReference type="PROSITE" id="PS50801">
    <property type="entry name" value="STAS"/>
    <property type="match status" value="1"/>
</dbReference>
<dbReference type="SMART" id="SM00331">
    <property type="entry name" value="PP2C_SIG"/>
    <property type="match status" value="1"/>
</dbReference>
<keyword evidence="7" id="KW-0902">Two-component regulatory system</keyword>
<dbReference type="InterPro" id="IPR001789">
    <property type="entry name" value="Sig_transdc_resp-reg_receiver"/>
</dbReference>
<dbReference type="InterPro" id="IPR036890">
    <property type="entry name" value="HATPase_C_sf"/>
</dbReference>
<dbReference type="SUPFAM" id="SSF55785">
    <property type="entry name" value="PYP-like sensor domain (PAS domain)"/>
    <property type="match status" value="2"/>
</dbReference>
<dbReference type="InterPro" id="IPR003018">
    <property type="entry name" value="GAF"/>
</dbReference>
<proteinExistence type="predicted"/>
<dbReference type="RefSeq" id="WP_051738070.1">
    <property type="nucleotide sequence ID" value="NZ_BAAAUZ010000001.1"/>
</dbReference>
<feature type="domain" description="Histidine kinase" evidence="10">
    <location>
        <begin position="300"/>
        <end position="514"/>
    </location>
</feature>
<keyword evidence="5" id="KW-0808">Transferase</keyword>
<comment type="catalytic activity">
    <reaction evidence="1">
        <text>ATP + protein L-histidine = ADP + protein N-phospho-L-histidine.</text>
        <dbReference type="EC" id="2.7.13.3"/>
    </reaction>
</comment>